<feature type="coiled-coil region" evidence="1">
    <location>
        <begin position="141"/>
        <end position="186"/>
    </location>
</feature>
<proteinExistence type="predicted"/>
<protein>
    <submittedName>
        <fullName evidence="3">BppU family phage baseplate upper protein</fullName>
    </submittedName>
</protein>
<evidence type="ECO:0000313" key="4">
    <source>
        <dbReference type="Proteomes" id="UP000559885"/>
    </source>
</evidence>
<keyword evidence="1" id="KW-0175">Coiled coil</keyword>
<gene>
    <name evidence="3" type="ORF">HB912_07025</name>
</gene>
<dbReference type="InterPro" id="IPR018913">
    <property type="entry name" value="BppU_N"/>
</dbReference>
<comment type="caution">
    <text evidence="3">The sequence shown here is derived from an EMBL/GenBank/DDBJ whole genome shotgun (WGS) entry which is preliminary data.</text>
</comment>
<evidence type="ECO:0000256" key="1">
    <source>
        <dbReference type="SAM" id="Coils"/>
    </source>
</evidence>
<feature type="domain" description="BppU N-terminal" evidence="2">
    <location>
        <begin position="25"/>
        <end position="151"/>
    </location>
</feature>
<sequence>MNELNSVYKKVQSELDVGVYGVQPINLKATFSTQDENTALLRFVVKKEGTLLPLSEPAKAVIYLVGNQLKIQKDMEVDRENSIVSYLLTAEEVKHYGKVDGEVYIHYNNEGKQSLSVHKFTFNIDRALIDQDLDTIENVYISDLEDIKSEYLDQFENLKTELEEKVTQLQTDTAELQKEAQELEQKFDAIDPDQFAKKTGDTFTGPVNLDAQEALNVRYGYLFHYVGAKPNGTVITIDFAEEFGVWSNRLEITVGGEGVQSENGEFGLEPITSINPYVKGWAPASYTSSKSTINGIEKSAKGTITPKNAISVARRDGSIGKVMVNGSKVYTESDPIQSYQLTDSAGKLMLKTNVDFNNLDASFDTSFMGYLTTSINIPFGLNPNGYFTLRMRTSGYGVATFQPYNSNVVIVNRREGNANGWKGWEMPQVDTAQIQSALDASLTVQKVTLTPKNGFTASRTLTASYVKMGNRYWVSVSGIVAKGTGNGTGICATVPTMLAPDTDWNKLFSGAQQSTAASNHANIYLSSGGDINIVAVGAADVNTGLDGISYFTKEVTA</sequence>
<dbReference type="EMBL" id="JAARRM010000002">
    <property type="protein sequence ID" value="MBC1521396.1"/>
    <property type="molecule type" value="Genomic_DNA"/>
</dbReference>
<dbReference type="Gene3D" id="2.60.40.3350">
    <property type="match status" value="1"/>
</dbReference>
<organism evidence="3 4">
    <name type="scientific">Listeria aquatica</name>
    <dbReference type="NCBI Taxonomy" id="1494960"/>
    <lineage>
        <taxon>Bacteria</taxon>
        <taxon>Bacillati</taxon>
        <taxon>Bacillota</taxon>
        <taxon>Bacilli</taxon>
        <taxon>Bacillales</taxon>
        <taxon>Listeriaceae</taxon>
        <taxon>Listeria</taxon>
    </lineage>
</organism>
<dbReference type="Proteomes" id="UP000559885">
    <property type="component" value="Unassembled WGS sequence"/>
</dbReference>
<dbReference type="Pfam" id="PF10651">
    <property type="entry name" value="BppU_N"/>
    <property type="match status" value="1"/>
</dbReference>
<dbReference type="AlphaFoldDB" id="A0A841ZM75"/>
<evidence type="ECO:0000313" key="3">
    <source>
        <dbReference type="EMBL" id="MBC1521396.1"/>
    </source>
</evidence>
<name>A0A841ZM75_9LIST</name>
<evidence type="ECO:0000259" key="2">
    <source>
        <dbReference type="Pfam" id="PF10651"/>
    </source>
</evidence>
<dbReference type="RefSeq" id="WP_185373284.1">
    <property type="nucleotide sequence ID" value="NZ_JAARRM010000002.1"/>
</dbReference>
<accession>A0A841ZM75</accession>
<reference evidence="3 4" key="1">
    <citation type="submission" date="2020-03" db="EMBL/GenBank/DDBJ databases">
        <title>Soil Listeria distribution.</title>
        <authorList>
            <person name="Liao J."/>
            <person name="Wiedmann M."/>
        </authorList>
    </citation>
    <scope>NUCLEOTIDE SEQUENCE [LARGE SCALE GENOMIC DNA]</scope>
    <source>
        <strain evidence="3 4">FSL L7-1507</strain>
    </source>
</reference>